<keyword evidence="4 5" id="KW-0472">Membrane</keyword>
<feature type="transmembrane region" description="Helical" evidence="5">
    <location>
        <begin position="155"/>
        <end position="173"/>
    </location>
</feature>
<evidence type="ECO:0000313" key="6">
    <source>
        <dbReference type="EMBL" id="VGO13761.1"/>
    </source>
</evidence>
<proteinExistence type="predicted"/>
<reference evidence="6 7" key="1">
    <citation type="submission" date="2019-04" db="EMBL/GenBank/DDBJ databases">
        <authorList>
            <person name="Van Vliet M D."/>
        </authorList>
    </citation>
    <scope>NUCLEOTIDE SEQUENCE [LARGE SCALE GENOMIC DNA]</scope>
    <source>
        <strain evidence="6 7">F1</strain>
    </source>
</reference>
<dbReference type="InterPro" id="IPR035952">
    <property type="entry name" value="Rhomboid-like_sf"/>
</dbReference>
<dbReference type="GO" id="GO:0016020">
    <property type="term" value="C:membrane"/>
    <property type="evidence" value="ECO:0007669"/>
    <property type="project" value="UniProtKB-SubCell"/>
</dbReference>
<evidence type="ECO:0000256" key="2">
    <source>
        <dbReference type="ARBA" id="ARBA00022692"/>
    </source>
</evidence>
<evidence type="ECO:0000313" key="7">
    <source>
        <dbReference type="Proteomes" id="UP000366872"/>
    </source>
</evidence>
<accession>A0A6C2U2F4</accession>
<feature type="transmembrane region" description="Helical" evidence="5">
    <location>
        <begin position="12"/>
        <end position="36"/>
    </location>
</feature>
<dbReference type="Gene3D" id="1.20.1540.10">
    <property type="entry name" value="Rhomboid-like"/>
    <property type="match status" value="1"/>
</dbReference>
<evidence type="ECO:0000256" key="5">
    <source>
        <dbReference type="SAM" id="Phobius"/>
    </source>
</evidence>
<name>A0A6C2U2F4_PONDE</name>
<protein>
    <recommendedName>
        <fullName evidence="8">Peptidase S54 rhomboid domain-containing protein</fullName>
    </recommendedName>
</protein>
<dbReference type="Proteomes" id="UP000366872">
    <property type="component" value="Unassembled WGS sequence"/>
</dbReference>
<keyword evidence="3 5" id="KW-1133">Transmembrane helix</keyword>
<feature type="transmembrane region" description="Helical" evidence="5">
    <location>
        <begin position="185"/>
        <end position="206"/>
    </location>
</feature>
<dbReference type="AlphaFoldDB" id="A0A6C2U2F4"/>
<dbReference type="SUPFAM" id="SSF144091">
    <property type="entry name" value="Rhomboid-like"/>
    <property type="match status" value="1"/>
</dbReference>
<feature type="transmembrane region" description="Helical" evidence="5">
    <location>
        <begin position="69"/>
        <end position="86"/>
    </location>
</feature>
<dbReference type="EMBL" id="CAAHFG010000001">
    <property type="protein sequence ID" value="VGO13761.1"/>
    <property type="molecule type" value="Genomic_DNA"/>
</dbReference>
<gene>
    <name evidence="6" type="ORF">PDESU_02318</name>
</gene>
<sequence length="266" mass="30151">MDLISKLEKRFGSWAIPNLAVYIIAIQVIGVVMLMAQRADYNDLILFGNAVRDQGEWWRLLSFMMLPKTMSPIWLFFTFYIFYLIGNSLERQWGAFRFNLFILCGYLLTVAMAFVNPGAVITNVYFLGCVFLAFATLFPNVEFRIFFVLPVKVKWLGWITVGLYAMTLLAPASGPASAIVVGNKLGVVAAFINYLLFFGKDFVLSFKTGQRRKAFRAESAKTEGEVRHVCAKCGVTEKSDPSMHFRYCSTCGECFCEEHIGNHDHE</sequence>
<dbReference type="RefSeq" id="WP_136079304.1">
    <property type="nucleotide sequence ID" value="NZ_CAAHFG010000001.1"/>
</dbReference>
<keyword evidence="2 5" id="KW-0812">Transmembrane</keyword>
<evidence type="ECO:0000256" key="4">
    <source>
        <dbReference type="ARBA" id="ARBA00023136"/>
    </source>
</evidence>
<feature type="transmembrane region" description="Helical" evidence="5">
    <location>
        <begin position="98"/>
        <end position="118"/>
    </location>
</feature>
<evidence type="ECO:0008006" key="8">
    <source>
        <dbReference type="Google" id="ProtNLM"/>
    </source>
</evidence>
<comment type="subcellular location">
    <subcellularLocation>
        <location evidence="1">Membrane</location>
        <topology evidence="1">Multi-pass membrane protein</topology>
    </subcellularLocation>
</comment>
<feature type="transmembrane region" description="Helical" evidence="5">
    <location>
        <begin position="124"/>
        <end position="143"/>
    </location>
</feature>
<organism evidence="6 7">
    <name type="scientific">Pontiella desulfatans</name>
    <dbReference type="NCBI Taxonomy" id="2750659"/>
    <lineage>
        <taxon>Bacteria</taxon>
        <taxon>Pseudomonadati</taxon>
        <taxon>Kiritimatiellota</taxon>
        <taxon>Kiritimatiellia</taxon>
        <taxon>Kiritimatiellales</taxon>
        <taxon>Pontiellaceae</taxon>
        <taxon>Pontiella</taxon>
    </lineage>
</organism>
<keyword evidence="7" id="KW-1185">Reference proteome</keyword>
<evidence type="ECO:0000256" key="3">
    <source>
        <dbReference type="ARBA" id="ARBA00022989"/>
    </source>
</evidence>
<evidence type="ECO:0000256" key="1">
    <source>
        <dbReference type="ARBA" id="ARBA00004141"/>
    </source>
</evidence>